<dbReference type="GO" id="GO:0005886">
    <property type="term" value="C:plasma membrane"/>
    <property type="evidence" value="ECO:0007669"/>
    <property type="project" value="UniProtKB-SubCell"/>
</dbReference>
<keyword evidence="3" id="KW-0812">Transmembrane</keyword>
<name>A0AAV8Y8I1_9CUCU</name>
<dbReference type="GO" id="GO:0030424">
    <property type="term" value="C:axon"/>
    <property type="evidence" value="ECO:0007669"/>
    <property type="project" value="TreeGrafter"/>
</dbReference>
<dbReference type="Pfam" id="PF08395">
    <property type="entry name" value="7tm_7"/>
    <property type="match status" value="1"/>
</dbReference>
<keyword evidence="9" id="KW-1185">Reference proteome</keyword>
<comment type="caution">
    <text evidence="8">The sequence shown here is derived from an EMBL/GenBank/DDBJ whole genome shotgun (WGS) entry which is preliminary data.</text>
</comment>
<evidence type="ECO:0000313" key="9">
    <source>
        <dbReference type="Proteomes" id="UP001162156"/>
    </source>
</evidence>
<keyword evidence="5" id="KW-0472">Membrane</keyword>
<keyword evidence="2" id="KW-1003">Cell membrane</keyword>
<dbReference type="GO" id="GO:0043025">
    <property type="term" value="C:neuronal cell body"/>
    <property type="evidence" value="ECO:0007669"/>
    <property type="project" value="TreeGrafter"/>
</dbReference>
<comment type="subcellular location">
    <subcellularLocation>
        <location evidence="1">Cell membrane</location>
        <topology evidence="1">Multi-pass membrane protein</topology>
    </subcellularLocation>
</comment>
<evidence type="ECO:0000256" key="2">
    <source>
        <dbReference type="ARBA" id="ARBA00022475"/>
    </source>
</evidence>
<accession>A0AAV8Y8I1</accession>
<dbReference type="GO" id="GO:0030425">
    <property type="term" value="C:dendrite"/>
    <property type="evidence" value="ECO:0007669"/>
    <property type="project" value="TreeGrafter"/>
</dbReference>
<evidence type="ECO:0000256" key="4">
    <source>
        <dbReference type="ARBA" id="ARBA00022989"/>
    </source>
</evidence>
<gene>
    <name evidence="8" type="ORF">NQ314_008655</name>
</gene>
<dbReference type="InterPro" id="IPR013604">
    <property type="entry name" value="7TM_chemorcpt"/>
</dbReference>
<evidence type="ECO:0000256" key="7">
    <source>
        <dbReference type="ARBA" id="ARBA00023224"/>
    </source>
</evidence>
<dbReference type="PANTHER" id="PTHR21143">
    <property type="entry name" value="INVERTEBRATE GUSTATORY RECEPTOR"/>
    <property type="match status" value="1"/>
</dbReference>
<protein>
    <submittedName>
        <fullName evidence="8">Uncharacterized protein</fullName>
    </submittedName>
</protein>
<dbReference type="GO" id="GO:0050909">
    <property type="term" value="P:sensory perception of taste"/>
    <property type="evidence" value="ECO:0007669"/>
    <property type="project" value="InterPro"/>
</dbReference>
<dbReference type="EMBL" id="JANEYF010002389">
    <property type="protein sequence ID" value="KAJ8947256.1"/>
    <property type="molecule type" value="Genomic_DNA"/>
</dbReference>
<reference evidence="8" key="1">
    <citation type="journal article" date="2023" name="Insect Mol. Biol.">
        <title>Genome sequencing provides insights into the evolution of gene families encoding plant cell wall-degrading enzymes in longhorned beetles.</title>
        <authorList>
            <person name="Shin N.R."/>
            <person name="Okamura Y."/>
            <person name="Kirsch R."/>
            <person name="Pauchet Y."/>
        </authorList>
    </citation>
    <scope>NUCLEOTIDE SEQUENCE</scope>
    <source>
        <strain evidence="8">RBIC_L_NR</strain>
    </source>
</reference>
<keyword evidence="7" id="KW-0807">Transducer</keyword>
<evidence type="ECO:0000256" key="6">
    <source>
        <dbReference type="ARBA" id="ARBA00023170"/>
    </source>
</evidence>
<evidence type="ECO:0000256" key="1">
    <source>
        <dbReference type="ARBA" id="ARBA00004651"/>
    </source>
</evidence>
<dbReference type="Proteomes" id="UP001162156">
    <property type="component" value="Unassembled WGS sequence"/>
</dbReference>
<keyword evidence="4" id="KW-1133">Transmembrane helix</keyword>
<sequence length="91" mass="10364">MYSFGPLMVIFCCDITIRESNKLLTTCFELEQYLPLDSLESKELKSLIYLIKSQPPAFTAAGFFQVNRATLLSLFSTTTTYYIIIIQFNSG</sequence>
<dbReference type="PANTHER" id="PTHR21143:SF104">
    <property type="entry name" value="GUSTATORY RECEPTOR 8A-RELATED"/>
    <property type="match status" value="1"/>
</dbReference>
<dbReference type="AlphaFoldDB" id="A0AAV8Y8I1"/>
<keyword evidence="6" id="KW-0675">Receptor</keyword>
<proteinExistence type="predicted"/>
<dbReference type="GO" id="GO:0007165">
    <property type="term" value="P:signal transduction"/>
    <property type="evidence" value="ECO:0007669"/>
    <property type="project" value="UniProtKB-KW"/>
</dbReference>
<evidence type="ECO:0000256" key="3">
    <source>
        <dbReference type="ARBA" id="ARBA00022692"/>
    </source>
</evidence>
<dbReference type="GO" id="GO:0007635">
    <property type="term" value="P:chemosensory behavior"/>
    <property type="evidence" value="ECO:0007669"/>
    <property type="project" value="TreeGrafter"/>
</dbReference>
<organism evidence="8 9">
    <name type="scientific">Rhamnusium bicolor</name>
    <dbReference type="NCBI Taxonomy" id="1586634"/>
    <lineage>
        <taxon>Eukaryota</taxon>
        <taxon>Metazoa</taxon>
        <taxon>Ecdysozoa</taxon>
        <taxon>Arthropoda</taxon>
        <taxon>Hexapoda</taxon>
        <taxon>Insecta</taxon>
        <taxon>Pterygota</taxon>
        <taxon>Neoptera</taxon>
        <taxon>Endopterygota</taxon>
        <taxon>Coleoptera</taxon>
        <taxon>Polyphaga</taxon>
        <taxon>Cucujiformia</taxon>
        <taxon>Chrysomeloidea</taxon>
        <taxon>Cerambycidae</taxon>
        <taxon>Lepturinae</taxon>
        <taxon>Rhagiini</taxon>
        <taxon>Rhamnusium</taxon>
    </lineage>
</organism>
<dbReference type="GO" id="GO:0008049">
    <property type="term" value="P:male courtship behavior"/>
    <property type="evidence" value="ECO:0007669"/>
    <property type="project" value="TreeGrafter"/>
</dbReference>
<evidence type="ECO:0000256" key="5">
    <source>
        <dbReference type="ARBA" id="ARBA00023136"/>
    </source>
</evidence>
<evidence type="ECO:0000313" key="8">
    <source>
        <dbReference type="EMBL" id="KAJ8947256.1"/>
    </source>
</evidence>